<dbReference type="GO" id="GO:0006310">
    <property type="term" value="P:DNA recombination"/>
    <property type="evidence" value="ECO:0007669"/>
    <property type="project" value="InterPro"/>
</dbReference>
<dbReference type="Gene3D" id="3.30.470.30">
    <property type="entry name" value="DNA ligase/mRNA capping enzyme"/>
    <property type="match status" value="1"/>
</dbReference>
<dbReference type="PROSITE" id="PS50160">
    <property type="entry name" value="DNA_LIGASE_A3"/>
    <property type="match status" value="1"/>
</dbReference>
<gene>
    <name evidence="6" type="ORF">FMOSSE_LOCUS15421</name>
</gene>
<evidence type="ECO:0000256" key="1">
    <source>
        <dbReference type="ARBA" id="ARBA00022598"/>
    </source>
</evidence>
<name>A0A9N9IAQ5_FUNMO</name>
<dbReference type="GO" id="GO:0003910">
    <property type="term" value="F:DNA ligase (ATP) activity"/>
    <property type="evidence" value="ECO:0007669"/>
    <property type="project" value="InterPro"/>
</dbReference>
<dbReference type="GO" id="GO:0005524">
    <property type="term" value="F:ATP binding"/>
    <property type="evidence" value="ECO:0007669"/>
    <property type="project" value="InterPro"/>
</dbReference>
<dbReference type="AlphaFoldDB" id="A0A9N9IAQ5"/>
<organism evidence="6 7">
    <name type="scientific">Funneliformis mosseae</name>
    <name type="common">Endomycorrhizal fungus</name>
    <name type="synonym">Glomus mosseae</name>
    <dbReference type="NCBI Taxonomy" id="27381"/>
    <lineage>
        <taxon>Eukaryota</taxon>
        <taxon>Fungi</taxon>
        <taxon>Fungi incertae sedis</taxon>
        <taxon>Mucoromycota</taxon>
        <taxon>Glomeromycotina</taxon>
        <taxon>Glomeromycetes</taxon>
        <taxon>Glomerales</taxon>
        <taxon>Glomeraceae</taxon>
        <taxon>Funneliformis</taxon>
    </lineage>
</organism>
<keyword evidence="3" id="KW-0227">DNA damage</keyword>
<sequence>AIRDALGLYNKQRKRVTASTNSAQCIPTHSISTDPMPPPMLLKDLDSSADSRLIPQDFISGITVQRKLNGVHFVAFLSSCGNKVIGYSRTGRLYPEQDYLETELKTLFNNMPRLCPGNYGLPRLGNSEEELKILEAYGAKGGTLSTSNSKILLTFPRVYLAGKLYLHGKSLNWISGQARKSGDSTALEFHIFDIFFPYAKQAGHDMLSRDRQAYLSSIFQNIRKNKIILLHLKRIENFPVYSIDDIKLLMNNFINEGYEGAVARRDNSIFRYSYNNYHSGEVLKIKPIFTDEFPVISFTQGKGKDSGAVIWICEIKHPINPNDKIFSVVPKEYTYAERKALFQCLQETIQINGKPLQAKALAFRTYEGETDCDPVRQLFIKCVIPKLGNNSLK</sequence>
<dbReference type="InterPro" id="IPR012310">
    <property type="entry name" value="DNA_ligase_ATP-dep_cent"/>
</dbReference>
<dbReference type="Proteomes" id="UP000789375">
    <property type="component" value="Unassembled WGS sequence"/>
</dbReference>
<feature type="non-terminal residue" evidence="6">
    <location>
        <position position="393"/>
    </location>
</feature>
<accession>A0A9N9IAQ5</accession>
<evidence type="ECO:0000256" key="3">
    <source>
        <dbReference type="ARBA" id="ARBA00022763"/>
    </source>
</evidence>
<reference evidence="6" key="1">
    <citation type="submission" date="2021-06" db="EMBL/GenBank/DDBJ databases">
        <authorList>
            <person name="Kallberg Y."/>
            <person name="Tangrot J."/>
            <person name="Rosling A."/>
        </authorList>
    </citation>
    <scope>NUCLEOTIDE SEQUENCE</scope>
    <source>
        <strain evidence="6">87-6 pot B 2015</strain>
    </source>
</reference>
<comment type="caution">
    <text evidence="6">The sequence shown here is derived from an EMBL/GenBank/DDBJ whole genome shotgun (WGS) entry which is preliminary data.</text>
</comment>
<keyword evidence="1" id="KW-0436">Ligase</keyword>
<keyword evidence="2" id="KW-0235">DNA replication</keyword>
<protein>
    <submittedName>
        <fullName evidence="6">9786_t:CDS:1</fullName>
    </submittedName>
</protein>
<evidence type="ECO:0000259" key="5">
    <source>
        <dbReference type="PROSITE" id="PS50160"/>
    </source>
</evidence>
<dbReference type="GO" id="GO:0006260">
    <property type="term" value="P:DNA replication"/>
    <property type="evidence" value="ECO:0007669"/>
    <property type="project" value="UniProtKB-KW"/>
</dbReference>
<evidence type="ECO:0000313" key="7">
    <source>
        <dbReference type="Proteomes" id="UP000789375"/>
    </source>
</evidence>
<dbReference type="PANTHER" id="PTHR47810">
    <property type="entry name" value="DNA LIGASE"/>
    <property type="match status" value="1"/>
</dbReference>
<proteinExistence type="predicted"/>
<dbReference type="GO" id="GO:0006281">
    <property type="term" value="P:DNA repair"/>
    <property type="evidence" value="ECO:0007669"/>
    <property type="project" value="UniProtKB-KW"/>
</dbReference>
<dbReference type="SUPFAM" id="SSF56091">
    <property type="entry name" value="DNA ligase/mRNA capping enzyme, catalytic domain"/>
    <property type="match status" value="1"/>
</dbReference>
<evidence type="ECO:0000256" key="4">
    <source>
        <dbReference type="ARBA" id="ARBA00023204"/>
    </source>
</evidence>
<evidence type="ECO:0000256" key="2">
    <source>
        <dbReference type="ARBA" id="ARBA00022705"/>
    </source>
</evidence>
<keyword evidence="4" id="KW-0234">DNA repair</keyword>
<evidence type="ECO:0000313" key="6">
    <source>
        <dbReference type="EMBL" id="CAG8727167.1"/>
    </source>
</evidence>
<dbReference type="Pfam" id="PF01068">
    <property type="entry name" value="DNA_ligase_A_M"/>
    <property type="match status" value="1"/>
</dbReference>
<keyword evidence="7" id="KW-1185">Reference proteome</keyword>
<dbReference type="InterPro" id="IPR050326">
    <property type="entry name" value="NAD_dep_DNA_ligaseB"/>
</dbReference>
<dbReference type="EMBL" id="CAJVPP010015545">
    <property type="protein sequence ID" value="CAG8727167.1"/>
    <property type="molecule type" value="Genomic_DNA"/>
</dbReference>
<feature type="domain" description="ATP-dependent DNA ligase family profile" evidence="5">
    <location>
        <begin position="180"/>
        <end position="307"/>
    </location>
</feature>
<dbReference type="PANTHER" id="PTHR47810:SF1">
    <property type="entry name" value="DNA LIGASE B"/>
    <property type="match status" value="1"/>
</dbReference>